<dbReference type="SUPFAM" id="SSF53448">
    <property type="entry name" value="Nucleotide-diphospho-sugar transferases"/>
    <property type="match status" value="1"/>
</dbReference>
<dbReference type="CDD" id="cd02523">
    <property type="entry name" value="PC_cytidylyltransferase"/>
    <property type="match status" value="1"/>
</dbReference>
<comment type="caution">
    <text evidence="5">The sequence shown here is derived from an EMBL/GenBank/DDBJ whole genome shotgun (WGS) entry which is preliminary data.</text>
</comment>
<dbReference type="GO" id="GO:0016301">
    <property type="term" value="F:kinase activity"/>
    <property type="evidence" value="ECO:0007669"/>
    <property type="project" value="UniProtKB-KW"/>
</dbReference>
<dbReference type="Gene3D" id="3.90.550.10">
    <property type="entry name" value="Spore Coat Polysaccharide Biosynthesis Protein SpsA, Chain A"/>
    <property type="match status" value="1"/>
</dbReference>
<keyword evidence="2" id="KW-0548">Nucleotidyltransferase</keyword>
<sequence length="268" mass="29122">MTSRTVFPHRAIILSAGQGSRLLPHTENTPKALVDLSGRSMLEWQLLALEAAGIREAVVVTGFRDEQIDRAIERNAPALLRVRTLFNPFFKLADNLASCWLARAELSAGPCLILNGDTLFEPEIARRLLSAPSAPITVTIDRKGAYDADDMKVSTQGTQLKAIGKKLTAEETNGESIGFLRFEPAGAASFVAEIERTMRTPEGPGLWYLSAIHRLANAGVDVRVASIEGLEWGELDFPVDLERNREIAAGWKQRGLFEADAAPAGATS</sequence>
<evidence type="ECO:0000256" key="3">
    <source>
        <dbReference type="ARBA" id="ARBA00022842"/>
    </source>
</evidence>
<evidence type="ECO:0000313" key="6">
    <source>
        <dbReference type="Proteomes" id="UP000295341"/>
    </source>
</evidence>
<dbReference type="Pfam" id="PF12804">
    <property type="entry name" value="NTP_transf_3"/>
    <property type="match status" value="1"/>
</dbReference>
<protein>
    <submittedName>
        <fullName evidence="5">Choline kinase</fullName>
    </submittedName>
</protein>
<dbReference type="InterPro" id="IPR050065">
    <property type="entry name" value="GlmU-like"/>
</dbReference>
<accession>A0A4V3URB8</accession>
<keyword evidence="6" id="KW-1185">Reference proteome</keyword>
<evidence type="ECO:0000259" key="4">
    <source>
        <dbReference type="Pfam" id="PF12804"/>
    </source>
</evidence>
<keyword evidence="5" id="KW-0418">Kinase</keyword>
<organism evidence="5 6">
    <name type="scientific">Panacagrimonas perspica</name>
    <dbReference type="NCBI Taxonomy" id="381431"/>
    <lineage>
        <taxon>Bacteria</taxon>
        <taxon>Pseudomonadati</taxon>
        <taxon>Pseudomonadota</taxon>
        <taxon>Gammaproteobacteria</taxon>
        <taxon>Nevskiales</taxon>
        <taxon>Nevskiaceae</taxon>
        <taxon>Panacagrimonas</taxon>
    </lineage>
</organism>
<feature type="domain" description="MobA-like NTP transferase" evidence="4">
    <location>
        <begin position="11"/>
        <end position="140"/>
    </location>
</feature>
<dbReference type="Proteomes" id="UP000295341">
    <property type="component" value="Unassembled WGS sequence"/>
</dbReference>
<evidence type="ECO:0000256" key="1">
    <source>
        <dbReference type="ARBA" id="ARBA00022679"/>
    </source>
</evidence>
<name>A0A4V3URB8_9GAMM</name>
<dbReference type="GO" id="GO:0016779">
    <property type="term" value="F:nucleotidyltransferase activity"/>
    <property type="evidence" value="ECO:0007669"/>
    <property type="project" value="UniProtKB-KW"/>
</dbReference>
<dbReference type="OrthoDB" id="9788272at2"/>
<dbReference type="InterPro" id="IPR025877">
    <property type="entry name" value="MobA-like_NTP_Trfase"/>
</dbReference>
<dbReference type="AlphaFoldDB" id="A0A4V3URB8"/>
<evidence type="ECO:0000313" key="5">
    <source>
        <dbReference type="EMBL" id="TDU28949.1"/>
    </source>
</evidence>
<keyword evidence="1" id="KW-0808">Transferase</keyword>
<dbReference type="EMBL" id="SOBT01000009">
    <property type="protein sequence ID" value="TDU28949.1"/>
    <property type="molecule type" value="Genomic_DNA"/>
</dbReference>
<evidence type="ECO:0000256" key="2">
    <source>
        <dbReference type="ARBA" id="ARBA00022695"/>
    </source>
</evidence>
<dbReference type="PANTHER" id="PTHR43584">
    <property type="entry name" value="NUCLEOTIDYL TRANSFERASE"/>
    <property type="match status" value="1"/>
</dbReference>
<reference evidence="5 6" key="1">
    <citation type="submission" date="2019-03" db="EMBL/GenBank/DDBJ databases">
        <title>Genomic Encyclopedia of Type Strains, Phase IV (KMG-IV): sequencing the most valuable type-strain genomes for metagenomic binning, comparative biology and taxonomic classification.</title>
        <authorList>
            <person name="Goeker M."/>
        </authorList>
    </citation>
    <scope>NUCLEOTIDE SEQUENCE [LARGE SCALE GENOMIC DNA]</scope>
    <source>
        <strain evidence="5 6">DSM 26377</strain>
    </source>
</reference>
<dbReference type="PANTHER" id="PTHR43584:SF8">
    <property type="entry name" value="N-ACETYLMURAMATE ALPHA-1-PHOSPHATE URIDYLYLTRANSFERASE"/>
    <property type="match status" value="1"/>
</dbReference>
<dbReference type="RefSeq" id="WP_133882461.1">
    <property type="nucleotide sequence ID" value="NZ_MWIN01000018.1"/>
</dbReference>
<gene>
    <name evidence="5" type="ORF">DFR24_3330</name>
</gene>
<keyword evidence="3" id="KW-0460">Magnesium</keyword>
<dbReference type="InterPro" id="IPR029044">
    <property type="entry name" value="Nucleotide-diphossugar_trans"/>
</dbReference>
<proteinExistence type="predicted"/>